<evidence type="ECO:0000313" key="3">
    <source>
        <dbReference type="Proteomes" id="UP001460270"/>
    </source>
</evidence>
<feature type="compositionally biased region" description="Basic and acidic residues" evidence="1">
    <location>
        <begin position="37"/>
        <end position="110"/>
    </location>
</feature>
<protein>
    <submittedName>
        <fullName evidence="2">Uncharacterized protein</fullName>
    </submittedName>
</protein>
<comment type="caution">
    <text evidence="2">The sequence shown here is derived from an EMBL/GenBank/DDBJ whole genome shotgun (WGS) entry which is preliminary data.</text>
</comment>
<feature type="compositionally biased region" description="Basic and acidic residues" evidence="1">
    <location>
        <begin position="1"/>
        <end position="25"/>
    </location>
</feature>
<gene>
    <name evidence="2" type="ORF">WMY93_028362</name>
</gene>
<accession>A0AAW0MN75</accession>
<organism evidence="2 3">
    <name type="scientific">Mugilogobius chulae</name>
    <name type="common">yellowstripe goby</name>
    <dbReference type="NCBI Taxonomy" id="88201"/>
    <lineage>
        <taxon>Eukaryota</taxon>
        <taxon>Metazoa</taxon>
        <taxon>Chordata</taxon>
        <taxon>Craniata</taxon>
        <taxon>Vertebrata</taxon>
        <taxon>Euteleostomi</taxon>
        <taxon>Actinopterygii</taxon>
        <taxon>Neopterygii</taxon>
        <taxon>Teleostei</taxon>
        <taxon>Neoteleostei</taxon>
        <taxon>Acanthomorphata</taxon>
        <taxon>Gobiaria</taxon>
        <taxon>Gobiiformes</taxon>
        <taxon>Gobioidei</taxon>
        <taxon>Gobiidae</taxon>
        <taxon>Gobionellinae</taxon>
        <taxon>Mugilogobius</taxon>
    </lineage>
</organism>
<name>A0AAW0MN75_9GOBI</name>
<dbReference type="AlphaFoldDB" id="A0AAW0MN75"/>
<reference evidence="3" key="1">
    <citation type="submission" date="2024-04" db="EMBL/GenBank/DDBJ databases">
        <title>Salinicola lusitanus LLJ914,a marine bacterium isolated from the Okinawa Trough.</title>
        <authorList>
            <person name="Li J."/>
        </authorList>
    </citation>
    <scope>NUCLEOTIDE SEQUENCE [LARGE SCALE GENOMIC DNA]</scope>
</reference>
<feature type="region of interest" description="Disordered" evidence="1">
    <location>
        <begin position="1"/>
        <end position="110"/>
    </location>
</feature>
<sequence>MDLMPHTEGDTSKLTEAIKKPRDLPLLDFTQRSRRGHREESVKGNREVERERRGREGGREGRDREEGEEKDKREREKEDRWKERGEKERGRKKEEMGEGGERVGKEWKEE</sequence>
<keyword evidence="3" id="KW-1185">Reference proteome</keyword>
<proteinExistence type="predicted"/>
<evidence type="ECO:0000313" key="2">
    <source>
        <dbReference type="EMBL" id="KAK7882188.1"/>
    </source>
</evidence>
<dbReference type="Proteomes" id="UP001460270">
    <property type="component" value="Unassembled WGS sequence"/>
</dbReference>
<dbReference type="EMBL" id="JBBPFD010000021">
    <property type="protein sequence ID" value="KAK7882188.1"/>
    <property type="molecule type" value="Genomic_DNA"/>
</dbReference>
<evidence type="ECO:0000256" key="1">
    <source>
        <dbReference type="SAM" id="MobiDB-lite"/>
    </source>
</evidence>